<comment type="caution">
    <text evidence="7">The sequence shown here is derived from an EMBL/GenBank/DDBJ whole genome shotgun (WGS) entry which is preliminary data.</text>
</comment>
<evidence type="ECO:0000256" key="4">
    <source>
        <dbReference type="HAMAP-Rule" id="MF_01970"/>
    </source>
</evidence>
<dbReference type="Gene3D" id="3.90.1150.10">
    <property type="entry name" value="Aspartate Aminotransferase, domain 1"/>
    <property type="match status" value="1"/>
</dbReference>
<protein>
    <recommendedName>
        <fullName evidence="4 5">Kynureninase</fullName>
        <ecNumber evidence="4 5">3.7.1.3</ecNumber>
    </recommendedName>
    <alternativeName>
        <fullName evidence="4">L-kynurenine hydrolase</fullName>
    </alternativeName>
</protein>
<dbReference type="RefSeq" id="WP_068241100.1">
    <property type="nucleotide sequence ID" value="NZ_LPUY01000037.1"/>
</dbReference>
<keyword evidence="2 4" id="KW-0378">Hydrolase</keyword>
<evidence type="ECO:0000313" key="7">
    <source>
        <dbReference type="EMBL" id="KUP94022.1"/>
    </source>
</evidence>
<dbReference type="InterPro" id="IPR015421">
    <property type="entry name" value="PyrdxlP-dep_Trfase_major"/>
</dbReference>
<dbReference type="NCBIfam" id="TIGR01814">
    <property type="entry name" value="kynureninase"/>
    <property type="match status" value="1"/>
</dbReference>
<keyword evidence="3 4" id="KW-0663">Pyridoxal phosphate</keyword>
<dbReference type="InterPro" id="IPR010111">
    <property type="entry name" value="Kynureninase"/>
</dbReference>
<dbReference type="EC" id="3.7.1.3" evidence="4 5"/>
<feature type="binding site" evidence="4">
    <location>
        <position position="208"/>
    </location>
    <ligand>
        <name>pyridoxal 5'-phosphate</name>
        <dbReference type="ChEBI" id="CHEBI:597326"/>
    </ligand>
</feature>
<feature type="binding site" evidence="4">
    <location>
        <position position="84"/>
    </location>
    <ligand>
        <name>pyridoxal 5'-phosphate</name>
        <dbReference type="ChEBI" id="CHEBI:597326"/>
    </ligand>
</feature>
<dbReference type="AlphaFoldDB" id="A0A132C120"/>
<dbReference type="HAMAP" id="MF_01970">
    <property type="entry name" value="Kynureninase"/>
    <property type="match status" value="1"/>
</dbReference>
<dbReference type="UniPathway" id="UPA00334">
    <property type="reaction ID" value="UER00455"/>
</dbReference>
<dbReference type="Gene3D" id="3.40.640.10">
    <property type="entry name" value="Type I PLP-dependent aspartate aminotransferase-like (Major domain)"/>
    <property type="match status" value="1"/>
</dbReference>
<feature type="binding site" evidence="4">
    <location>
        <position position="238"/>
    </location>
    <ligand>
        <name>pyridoxal 5'-phosphate</name>
        <dbReference type="ChEBI" id="CHEBI:597326"/>
    </ligand>
</feature>
<evidence type="ECO:0000313" key="8">
    <source>
        <dbReference type="Proteomes" id="UP000068382"/>
    </source>
</evidence>
<comment type="cofactor">
    <cofactor evidence="4 6">
        <name>pyridoxal 5'-phosphate</name>
        <dbReference type="ChEBI" id="CHEBI:597326"/>
    </cofactor>
</comment>
<reference evidence="7 8" key="1">
    <citation type="submission" date="2015-12" db="EMBL/GenBank/DDBJ databases">
        <title>Genome sequence of the marine Rhodobacteraceae strain O3.65, Candidatus Tritonibacter horizontis.</title>
        <authorList>
            <person name="Poehlein A."/>
            <person name="Giebel H.A."/>
            <person name="Voget S."/>
            <person name="Brinkhoff T."/>
        </authorList>
    </citation>
    <scope>NUCLEOTIDE SEQUENCE [LARGE SCALE GENOMIC DNA]</scope>
    <source>
        <strain evidence="7 8">O3.65</strain>
    </source>
</reference>
<feature type="binding site" evidence="4">
    <location>
        <position position="264"/>
    </location>
    <ligand>
        <name>pyridoxal 5'-phosphate</name>
        <dbReference type="ChEBI" id="CHEBI:597326"/>
    </ligand>
</feature>
<evidence type="ECO:0000256" key="2">
    <source>
        <dbReference type="ARBA" id="ARBA00022801"/>
    </source>
</evidence>
<feature type="modified residue" description="N6-(pyridoxal phosphate)lysine" evidence="4">
    <location>
        <position position="209"/>
    </location>
</feature>
<dbReference type="PANTHER" id="PTHR14084">
    <property type="entry name" value="KYNURENINASE"/>
    <property type="match status" value="1"/>
</dbReference>
<dbReference type="InterPro" id="IPR015424">
    <property type="entry name" value="PyrdxlP-dep_Trfase"/>
</dbReference>
<proteinExistence type="inferred from homology"/>
<comment type="pathway">
    <text evidence="4 6">Cofactor biosynthesis; NAD(+) biosynthesis; quinolinate from L-kynurenine: step 2/3.</text>
</comment>
<feature type="binding site" evidence="4">
    <location>
        <begin position="112"/>
        <end position="115"/>
    </location>
    <ligand>
        <name>pyridoxal 5'-phosphate</name>
        <dbReference type="ChEBI" id="CHEBI:597326"/>
    </ligand>
</feature>
<dbReference type="UniPathway" id="UPA00253">
    <property type="reaction ID" value="UER00329"/>
</dbReference>
<comment type="pathway">
    <text evidence="4 6">Amino-acid degradation; L-kynurenine degradation; L-alanine and anthranilate from L-kynurenine: step 1/1.</text>
</comment>
<dbReference type="SUPFAM" id="SSF53383">
    <property type="entry name" value="PLP-dependent transferases"/>
    <property type="match status" value="1"/>
</dbReference>
<organism evidence="7 8">
    <name type="scientific">Tritonibacter horizontis</name>
    <dbReference type="NCBI Taxonomy" id="1768241"/>
    <lineage>
        <taxon>Bacteria</taxon>
        <taxon>Pseudomonadati</taxon>
        <taxon>Pseudomonadota</taxon>
        <taxon>Alphaproteobacteria</taxon>
        <taxon>Rhodobacterales</taxon>
        <taxon>Paracoccaceae</taxon>
        <taxon>Tritonibacter</taxon>
    </lineage>
</organism>
<feature type="binding site" evidence="4">
    <location>
        <position position="183"/>
    </location>
    <ligand>
        <name>pyridoxal 5'-phosphate</name>
        <dbReference type="ChEBI" id="CHEBI:597326"/>
    </ligand>
</feature>
<dbReference type="GO" id="GO:0019805">
    <property type="term" value="P:quinolinate biosynthetic process"/>
    <property type="evidence" value="ECO:0007669"/>
    <property type="project" value="UniProtKB-UniRule"/>
</dbReference>
<dbReference type="Proteomes" id="UP000068382">
    <property type="component" value="Unassembled WGS sequence"/>
</dbReference>
<comment type="subunit">
    <text evidence="4 6">Homodimer.</text>
</comment>
<dbReference type="InterPro" id="IPR015422">
    <property type="entry name" value="PyrdxlP-dep_Trfase_small"/>
</dbReference>
<keyword evidence="1 4" id="KW-0662">Pyridine nucleotide biosynthesis</keyword>
<evidence type="ECO:0000256" key="6">
    <source>
        <dbReference type="PIRNR" id="PIRNR038800"/>
    </source>
</evidence>
<dbReference type="GO" id="GO:0019441">
    <property type="term" value="P:L-tryptophan catabolic process to kynurenine"/>
    <property type="evidence" value="ECO:0007669"/>
    <property type="project" value="TreeGrafter"/>
</dbReference>
<keyword evidence="8" id="KW-1185">Reference proteome</keyword>
<dbReference type="GO" id="GO:0043420">
    <property type="term" value="P:anthranilate metabolic process"/>
    <property type="evidence" value="ECO:0007669"/>
    <property type="project" value="TreeGrafter"/>
</dbReference>
<sequence length="396" mass="43150">MTDLPKKHLFDIPEGMIYLDGNSLGPLPKGAVERATKVLTEEWGKELIRAWNTADWMALPQKVGDRIATLIGAAPGSVATGDTLSIKVYQALAAALKMRPERRVILSDNGNFPSDLYMAQGLISTIGKDYELRTVAPEEVAGAITEEVAVVMLTEVDYRSGRRHDMRALTAAAHQAGAVMLWDLAHSAGALPVDLTAANAEFAVGCSYKYLNGGPGAPAFIYARPDILQQVEPALSGWLGHEAPFAMEPGYRPAMTTERLRVGTPPIVQLSILDAALDIWDDVDMAQLRAASMALCETFIAEVERRCPELTLASPRDAEQRGSQVSFAFAEGYPVMQALIDRGAIGDFRAPNILRFGFTPLYIDQQDVIRAAEILQEVMSSACWKDAKYQVRGRVT</sequence>
<feature type="binding site" evidence="4">
    <location>
        <position position="154"/>
    </location>
    <ligand>
        <name>pyridoxal 5'-phosphate</name>
        <dbReference type="ChEBI" id="CHEBI:597326"/>
    </ligand>
</feature>
<dbReference type="Pfam" id="PF22580">
    <property type="entry name" value="KYNU_C"/>
    <property type="match status" value="1"/>
</dbReference>
<dbReference type="GO" id="GO:0030429">
    <property type="term" value="F:kynureninase activity"/>
    <property type="evidence" value="ECO:0007669"/>
    <property type="project" value="UniProtKB-UniRule"/>
</dbReference>
<dbReference type="GO" id="GO:0030170">
    <property type="term" value="F:pyridoxal phosphate binding"/>
    <property type="evidence" value="ECO:0007669"/>
    <property type="project" value="UniProtKB-UniRule"/>
</dbReference>
<dbReference type="OrthoDB" id="9812626at2"/>
<name>A0A132C120_9RHOB</name>
<comment type="function">
    <text evidence="4 6">Catalyzes the cleavage of L-kynurenine (L-Kyn) and L-3-hydroxykynurenine (L-3OHKyn) into anthranilic acid (AA) and 3-hydroxyanthranilic acid (3-OHAA), respectively.</text>
</comment>
<comment type="catalytic activity">
    <reaction evidence="6">
        <text>3-hydroxy-L-kynurenine + H2O = 3-hydroxyanthranilate + L-alanine + H(+)</text>
        <dbReference type="Rhea" id="RHEA:25143"/>
        <dbReference type="ChEBI" id="CHEBI:15377"/>
        <dbReference type="ChEBI" id="CHEBI:15378"/>
        <dbReference type="ChEBI" id="CHEBI:36559"/>
        <dbReference type="ChEBI" id="CHEBI:57972"/>
        <dbReference type="ChEBI" id="CHEBI:58125"/>
        <dbReference type="EC" id="3.7.1.3"/>
    </reaction>
</comment>
<dbReference type="GO" id="GO:0009435">
    <property type="term" value="P:NAD+ biosynthetic process"/>
    <property type="evidence" value="ECO:0007669"/>
    <property type="project" value="UniProtKB-UniRule"/>
</dbReference>
<dbReference type="FunFam" id="3.40.640.10:FF:000107">
    <property type="entry name" value="Kynureninase"/>
    <property type="match status" value="1"/>
</dbReference>
<dbReference type="GO" id="GO:0005737">
    <property type="term" value="C:cytoplasm"/>
    <property type="evidence" value="ECO:0007669"/>
    <property type="project" value="UniProtKB-UniRule"/>
</dbReference>
<evidence type="ECO:0000256" key="5">
    <source>
        <dbReference type="NCBIfam" id="TIGR01814"/>
    </source>
</evidence>
<feature type="binding site" evidence="4">
    <location>
        <position position="85"/>
    </location>
    <ligand>
        <name>pyridoxal 5'-phosphate</name>
        <dbReference type="ChEBI" id="CHEBI:597326"/>
    </ligand>
</feature>
<dbReference type="EMBL" id="LPUY01000037">
    <property type="protein sequence ID" value="KUP94022.1"/>
    <property type="molecule type" value="Genomic_DNA"/>
</dbReference>
<accession>A0A132C120</accession>
<evidence type="ECO:0000256" key="3">
    <source>
        <dbReference type="ARBA" id="ARBA00022898"/>
    </source>
</evidence>
<feature type="binding site" evidence="4">
    <location>
        <position position="186"/>
    </location>
    <ligand>
        <name>pyridoxal 5'-phosphate</name>
        <dbReference type="ChEBI" id="CHEBI:597326"/>
    </ligand>
</feature>
<gene>
    <name evidence="4 7" type="primary">kynU</name>
    <name evidence="7" type="ORF">TRIHO_11080</name>
</gene>
<dbReference type="PANTHER" id="PTHR14084:SF0">
    <property type="entry name" value="KYNURENINASE"/>
    <property type="match status" value="1"/>
</dbReference>
<dbReference type="PATRIC" id="fig|1768241.3.peg.1151"/>
<comment type="catalytic activity">
    <reaction evidence="4 6">
        <text>L-kynurenine + H2O = anthranilate + L-alanine + H(+)</text>
        <dbReference type="Rhea" id="RHEA:16813"/>
        <dbReference type="ChEBI" id="CHEBI:15377"/>
        <dbReference type="ChEBI" id="CHEBI:15378"/>
        <dbReference type="ChEBI" id="CHEBI:16567"/>
        <dbReference type="ChEBI" id="CHEBI:57959"/>
        <dbReference type="ChEBI" id="CHEBI:57972"/>
        <dbReference type="EC" id="3.7.1.3"/>
    </reaction>
</comment>
<comment type="similarity">
    <text evidence="4 6">Belongs to the kynureninase family.</text>
</comment>
<dbReference type="GO" id="GO:0097053">
    <property type="term" value="P:L-kynurenine catabolic process"/>
    <property type="evidence" value="ECO:0007669"/>
    <property type="project" value="UniProtKB-UniRule"/>
</dbReference>
<evidence type="ECO:0000256" key="1">
    <source>
        <dbReference type="ARBA" id="ARBA00022642"/>
    </source>
</evidence>
<dbReference type="PIRSF" id="PIRSF038800">
    <property type="entry name" value="KYNU"/>
    <property type="match status" value="1"/>
</dbReference>